<dbReference type="SUPFAM" id="SSF55136">
    <property type="entry name" value="Probable bacterial effector-binding domain"/>
    <property type="match status" value="1"/>
</dbReference>
<proteinExistence type="predicted"/>
<evidence type="ECO:0000313" key="1">
    <source>
        <dbReference type="EMBL" id="CAB9492753.1"/>
    </source>
</evidence>
<dbReference type="InterPro" id="IPR011256">
    <property type="entry name" value="Reg_factor_effector_dom_sf"/>
</dbReference>
<sequence length="226" mass="25405">MTINRLFNVETVQITNFKNSMLANFYRLSLLIATLLISTMSQSEPTYYKDTETLPYTVIKTLADDIEIRHYNQAVGVMSKGAEDTGAFNLLFNYISGENKTNSDISMTSPVEIGKRSQEIAMTSPVEVSSETMMFFLPSKYDMQSAPTPTNDNVSLVAVSERTVAAIRYSGFSSDSDKEEYTRKLHKVLEENNIETAGSPSYMGYDSPFTLPWNKRHEIIIPVEAL</sequence>
<dbReference type="AlphaFoldDB" id="A0A6T9XZS5"/>
<protein>
    <submittedName>
        <fullName evidence="1">SOUL heme-binding protein</fullName>
    </submittedName>
</protein>
<dbReference type="Proteomes" id="UP000509458">
    <property type="component" value="Chromosome"/>
</dbReference>
<dbReference type="PANTHER" id="PTHR11220">
    <property type="entry name" value="HEME-BINDING PROTEIN-RELATED"/>
    <property type="match status" value="1"/>
</dbReference>
<organism evidence="1 2">
    <name type="scientific">Alteromonas macleodii</name>
    <name type="common">Pseudoalteromonas macleodii</name>
    <dbReference type="NCBI Taxonomy" id="28108"/>
    <lineage>
        <taxon>Bacteria</taxon>
        <taxon>Pseudomonadati</taxon>
        <taxon>Pseudomonadota</taxon>
        <taxon>Gammaproteobacteria</taxon>
        <taxon>Alteromonadales</taxon>
        <taxon>Alteromonadaceae</taxon>
        <taxon>Alteromonas/Salinimonas group</taxon>
        <taxon>Alteromonas</taxon>
    </lineage>
</organism>
<gene>
    <name evidence="1" type="ORF">ALFOR1_20193</name>
</gene>
<dbReference type="Gene3D" id="3.20.80.10">
    <property type="entry name" value="Regulatory factor, effector binding domain"/>
    <property type="match status" value="1"/>
</dbReference>
<dbReference type="PANTHER" id="PTHR11220:SF1">
    <property type="entry name" value="HEME-BINDING PROTEIN 2"/>
    <property type="match status" value="1"/>
</dbReference>
<dbReference type="RefSeq" id="WP_232091107.1">
    <property type="nucleotide sequence ID" value="NZ_LR812090.1"/>
</dbReference>
<name>A0A6T9XZS5_ALTMA</name>
<dbReference type="EMBL" id="LR812090">
    <property type="protein sequence ID" value="CAB9492753.1"/>
    <property type="molecule type" value="Genomic_DNA"/>
</dbReference>
<accession>A0A6T9XZS5</accession>
<evidence type="ECO:0000313" key="2">
    <source>
        <dbReference type="Proteomes" id="UP000509458"/>
    </source>
</evidence>
<reference evidence="1 2" key="1">
    <citation type="submission" date="2020-06" db="EMBL/GenBank/DDBJ databases">
        <authorList>
            <person name="Duchaud E."/>
        </authorList>
    </citation>
    <scope>NUCLEOTIDE SEQUENCE [LARGE SCALE GENOMIC DNA]</scope>
    <source>
        <strain evidence="1">Alteromonas fortis</strain>
    </source>
</reference>
<dbReference type="InterPro" id="IPR006917">
    <property type="entry name" value="SOUL_heme-bd"/>
</dbReference>
<dbReference type="Pfam" id="PF04832">
    <property type="entry name" value="SOUL"/>
    <property type="match status" value="1"/>
</dbReference>